<proteinExistence type="predicted"/>
<evidence type="ECO:0000313" key="8">
    <source>
        <dbReference type="Proteomes" id="UP000305067"/>
    </source>
</evidence>
<evidence type="ECO:0000256" key="2">
    <source>
        <dbReference type="ARBA" id="ARBA00022801"/>
    </source>
</evidence>
<keyword evidence="8" id="KW-1185">Reference proteome</keyword>
<dbReference type="Proteomes" id="UP000305067">
    <property type="component" value="Unassembled WGS sequence"/>
</dbReference>
<gene>
    <name evidence="7" type="ORF">BDV98DRAFT_556878</name>
</gene>
<keyword evidence="5" id="KW-1133">Transmembrane helix</keyword>
<feature type="domain" description="Exonuclease" evidence="6">
    <location>
        <begin position="92"/>
        <end position="307"/>
    </location>
</feature>
<keyword evidence="5" id="KW-0472">Membrane</keyword>
<keyword evidence="3" id="KW-0269">Exonuclease</keyword>
<accession>A0A5C3QY02</accession>
<keyword evidence="5" id="KW-0812">Transmembrane</keyword>
<evidence type="ECO:0000259" key="6">
    <source>
        <dbReference type="SMART" id="SM00479"/>
    </source>
</evidence>
<dbReference type="EMBL" id="ML178814">
    <property type="protein sequence ID" value="TFL06903.1"/>
    <property type="molecule type" value="Genomic_DNA"/>
</dbReference>
<evidence type="ECO:0000313" key="7">
    <source>
        <dbReference type="EMBL" id="TFL06903.1"/>
    </source>
</evidence>
<name>A0A5C3QY02_9AGAR</name>
<dbReference type="SUPFAM" id="SSF53098">
    <property type="entry name" value="Ribonuclease H-like"/>
    <property type="match status" value="1"/>
</dbReference>
<dbReference type="Pfam" id="PF00929">
    <property type="entry name" value="RNase_T"/>
    <property type="match status" value="1"/>
</dbReference>
<dbReference type="Gene3D" id="3.30.420.10">
    <property type="entry name" value="Ribonuclease H-like superfamily/Ribonuclease H"/>
    <property type="match status" value="1"/>
</dbReference>
<dbReference type="InterPro" id="IPR012337">
    <property type="entry name" value="RNaseH-like_sf"/>
</dbReference>
<protein>
    <submittedName>
        <fullName evidence="7">Ribonuclease H-like domain-containing protein</fullName>
    </submittedName>
</protein>
<feature type="region of interest" description="Disordered" evidence="4">
    <location>
        <begin position="67"/>
        <end position="86"/>
    </location>
</feature>
<reference evidence="7 8" key="1">
    <citation type="journal article" date="2019" name="Nat. Ecol. Evol.">
        <title>Megaphylogeny resolves global patterns of mushroom evolution.</title>
        <authorList>
            <person name="Varga T."/>
            <person name="Krizsan K."/>
            <person name="Foldi C."/>
            <person name="Dima B."/>
            <person name="Sanchez-Garcia M."/>
            <person name="Sanchez-Ramirez S."/>
            <person name="Szollosi G.J."/>
            <person name="Szarkandi J.G."/>
            <person name="Papp V."/>
            <person name="Albert L."/>
            <person name="Andreopoulos W."/>
            <person name="Angelini C."/>
            <person name="Antonin V."/>
            <person name="Barry K.W."/>
            <person name="Bougher N.L."/>
            <person name="Buchanan P."/>
            <person name="Buyck B."/>
            <person name="Bense V."/>
            <person name="Catcheside P."/>
            <person name="Chovatia M."/>
            <person name="Cooper J."/>
            <person name="Damon W."/>
            <person name="Desjardin D."/>
            <person name="Finy P."/>
            <person name="Geml J."/>
            <person name="Haridas S."/>
            <person name="Hughes K."/>
            <person name="Justo A."/>
            <person name="Karasinski D."/>
            <person name="Kautmanova I."/>
            <person name="Kiss B."/>
            <person name="Kocsube S."/>
            <person name="Kotiranta H."/>
            <person name="LaButti K.M."/>
            <person name="Lechner B.E."/>
            <person name="Liimatainen K."/>
            <person name="Lipzen A."/>
            <person name="Lukacs Z."/>
            <person name="Mihaltcheva S."/>
            <person name="Morgado L.N."/>
            <person name="Niskanen T."/>
            <person name="Noordeloos M.E."/>
            <person name="Ohm R.A."/>
            <person name="Ortiz-Santana B."/>
            <person name="Ovrebo C."/>
            <person name="Racz N."/>
            <person name="Riley R."/>
            <person name="Savchenko A."/>
            <person name="Shiryaev A."/>
            <person name="Soop K."/>
            <person name="Spirin V."/>
            <person name="Szebenyi C."/>
            <person name="Tomsovsky M."/>
            <person name="Tulloss R.E."/>
            <person name="Uehling J."/>
            <person name="Grigoriev I.V."/>
            <person name="Vagvolgyi C."/>
            <person name="Papp T."/>
            <person name="Martin F.M."/>
            <person name="Miettinen O."/>
            <person name="Hibbett D.S."/>
            <person name="Nagy L.G."/>
        </authorList>
    </citation>
    <scope>NUCLEOTIDE SEQUENCE [LARGE SCALE GENOMIC DNA]</scope>
    <source>
        <strain evidence="7 8">CBS 309.79</strain>
    </source>
</reference>
<dbReference type="PANTHER" id="PTHR23044:SF61">
    <property type="entry name" value="3'-5' EXORIBONUCLEASE 1-RELATED"/>
    <property type="match status" value="1"/>
</dbReference>
<dbReference type="OrthoDB" id="448399at2759"/>
<dbReference type="InterPro" id="IPR051274">
    <property type="entry name" value="3-5_Exoribonuclease"/>
</dbReference>
<dbReference type="InterPro" id="IPR013520">
    <property type="entry name" value="Ribonucl_H"/>
</dbReference>
<dbReference type="GO" id="GO:0000175">
    <property type="term" value="F:3'-5'-RNA exonuclease activity"/>
    <property type="evidence" value="ECO:0007669"/>
    <property type="project" value="InterPro"/>
</dbReference>
<feature type="transmembrane region" description="Helical" evidence="5">
    <location>
        <begin position="20"/>
        <end position="39"/>
    </location>
</feature>
<dbReference type="STRING" id="1884261.A0A5C3QY02"/>
<dbReference type="GO" id="GO:0003676">
    <property type="term" value="F:nucleic acid binding"/>
    <property type="evidence" value="ECO:0007669"/>
    <property type="project" value="InterPro"/>
</dbReference>
<evidence type="ECO:0000256" key="4">
    <source>
        <dbReference type="SAM" id="MobiDB-lite"/>
    </source>
</evidence>
<evidence type="ECO:0000256" key="1">
    <source>
        <dbReference type="ARBA" id="ARBA00022722"/>
    </source>
</evidence>
<dbReference type="AlphaFoldDB" id="A0A5C3QY02"/>
<evidence type="ECO:0000256" key="5">
    <source>
        <dbReference type="SAM" id="Phobius"/>
    </source>
</evidence>
<keyword evidence="1" id="KW-0540">Nuclease</keyword>
<sequence>MTVSQIWALAITVTSNQMGSPVPLSLFAAFTLVLMLWLLNRLRLRFYTRIVPSGTVAQPVKPKLVISSPQPRVTPAKPPSPTKPKPKQPFHAFLVLDVEGTCQLGSDFDYPNEIIEFPVVLLSYDDDGKLRVLDEFQTFVKPTWRPKLSAFCTSLTGITQTQVDAAPTFPTALGQFSGFLKRHGLIDPATGLRMKGVKFCWCTDTRADLQNFVLKQCFISGIPVPDWMAGDFMDVRKSTIHYLASIDKPVSLFLNPSAPGERPSTFNIATQLRALGLDSFRGRQHSGIDDARNISRVLVELSNRDTQLSTNCSFKTTRRWDWMGKAGKVIYRDSHSSS</sequence>
<organism evidence="7 8">
    <name type="scientific">Pterulicium gracile</name>
    <dbReference type="NCBI Taxonomy" id="1884261"/>
    <lineage>
        <taxon>Eukaryota</taxon>
        <taxon>Fungi</taxon>
        <taxon>Dikarya</taxon>
        <taxon>Basidiomycota</taxon>
        <taxon>Agaricomycotina</taxon>
        <taxon>Agaricomycetes</taxon>
        <taxon>Agaricomycetidae</taxon>
        <taxon>Agaricales</taxon>
        <taxon>Pleurotineae</taxon>
        <taxon>Pterulaceae</taxon>
        <taxon>Pterulicium</taxon>
    </lineage>
</organism>
<dbReference type="SMART" id="SM00479">
    <property type="entry name" value="EXOIII"/>
    <property type="match status" value="1"/>
</dbReference>
<evidence type="ECO:0000256" key="3">
    <source>
        <dbReference type="ARBA" id="ARBA00022839"/>
    </source>
</evidence>
<keyword evidence="2" id="KW-0378">Hydrolase</keyword>
<dbReference type="PANTHER" id="PTHR23044">
    <property type="entry name" value="3'-5' EXONUCLEASE ERI1-RELATED"/>
    <property type="match status" value="1"/>
</dbReference>
<dbReference type="InterPro" id="IPR036397">
    <property type="entry name" value="RNaseH_sf"/>
</dbReference>
<dbReference type="InterPro" id="IPR047201">
    <property type="entry name" value="ERI-1_3'hExo-like"/>
</dbReference>
<dbReference type="CDD" id="cd06133">
    <property type="entry name" value="ERI-1_3'hExo_like"/>
    <property type="match status" value="1"/>
</dbReference>